<keyword evidence="2" id="KW-0677">Repeat</keyword>
<evidence type="ECO:0000256" key="2">
    <source>
        <dbReference type="ARBA" id="ARBA00022737"/>
    </source>
</evidence>
<dbReference type="PANTHER" id="PTHR15454:SF73">
    <property type="entry name" value="DYNEIN AXONEMAL LIGHT CHAIN 1"/>
    <property type="match status" value="1"/>
</dbReference>
<feature type="compositionally biased region" description="Polar residues" evidence="3">
    <location>
        <begin position="351"/>
        <end position="362"/>
    </location>
</feature>
<dbReference type="GO" id="GO:0005737">
    <property type="term" value="C:cytoplasm"/>
    <property type="evidence" value="ECO:0007669"/>
    <property type="project" value="TreeGrafter"/>
</dbReference>
<comment type="caution">
    <text evidence="4">The sequence shown here is derived from an EMBL/GenBank/DDBJ whole genome shotgun (WGS) entry which is preliminary data.</text>
</comment>
<dbReference type="InterPro" id="IPR032675">
    <property type="entry name" value="LRR_dom_sf"/>
</dbReference>
<proteinExistence type="predicted"/>
<dbReference type="EMBL" id="JAACNO010001418">
    <property type="protein sequence ID" value="KAF4140751.1"/>
    <property type="molecule type" value="Genomic_DNA"/>
</dbReference>
<evidence type="ECO:0000256" key="3">
    <source>
        <dbReference type="SAM" id="MobiDB-lite"/>
    </source>
</evidence>
<dbReference type="Proteomes" id="UP000704712">
    <property type="component" value="Unassembled WGS sequence"/>
</dbReference>
<evidence type="ECO:0000313" key="5">
    <source>
        <dbReference type="Proteomes" id="UP000704712"/>
    </source>
</evidence>
<organism evidence="4 5">
    <name type="scientific">Phytophthora infestans</name>
    <name type="common">Potato late blight agent</name>
    <name type="synonym">Botrytis infestans</name>
    <dbReference type="NCBI Taxonomy" id="4787"/>
    <lineage>
        <taxon>Eukaryota</taxon>
        <taxon>Sar</taxon>
        <taxon>Stramenopiles</taxon>
        <taxon>Oomycota</taxon>
        <taxon>Peronosporomycetes</taxon>
        <taxon>Peronosporales</taxon>
        <taxon>Peronosporaceae</taxon>
        <taxon>Phytophthora</taxon>
    </lineage>
</organism>
<feature type="region of interest" description="Disordered" evidence="3">
    <location>
        <begin position="347"/>
        <end position="406"/>
    </location>
</feature>
<reference evidence="4" key="1">
    <citation type="submission" date="2020-03" db="EMBL/GenBank/DDBJ databases">
        <title>Hybrid Assembly of Korean Phytophthora infestans isolates.</title>
        <authorList>
            <person name="Prokchorchik M."/>
            <person name="Lee Y."/>
            <person name="Seo J."/>
            <person name="Cho J.-H."/>
            <person name="Park Y.-E."/>
            <person name="Jang D.-C."/>
            <person name="Im J.-S."/>
            <person name="Choi J.-G."/>
            <person name="Park H.-J."/>
            <person name="Lee G.-B."/>
            <person name="Lee Y.-G."/>
            <person name="Hong S.-Y."/>
            <person name="Cho K."/>
            <person name="Sohn K.H."/>
        </authorList>
    </citation>
    <scope>NUCLEOTIDE SEQUENCE</scope>
    <source>
        <strain evidence="4">KR_2_A2</strain>
    </source>
</reference>
<dbReference type="Gene3D" id="3.80.10.10">
    <property type="entry name" value="Ribonuclease Inhibitor"/>
    <property type="match status" value="2"/>
</dbReference>
<dbReference type="PANTHER" id="PTHR15454">
    <property type="entry name" value="NISCHARIN RELATED"/>
    <property type="match status" value="1"/>
</dbReference>
<keyword evidence="1" id="KW-0433">Leucine-rich repeat</keyword>
<dbReference type="SUPFAM" id="SSF52058">
    <property type="entry name" value="L domain-like"/>
    <property type="match status" value="1"/>
</dbReference>
<name>A0A8S9UIZ3_PHYIN</name>
<evidence type="ECO:0000256" key="1">
    <source>
        <dbReference type="ARBA" id="ARBA00022614"/>
    </source>
</evidence>
<protein>
    <submittedName>
        <fullName evidence="4">Uncharacterized protein</fullName>
    </submittedName>
</protein>
<feature type="region of interest" description="Disordered" evidence="3">
    <location>
        <begin position="304"/>
        <end position="325"/>
    </location>
</feature>
<dbReference type="AlphaFoldDB" id="A0A8S9UIZ3"/>
<accession>A0A8S9UIZ3</accession>
<gene>
    <name evidence="4" type="ORF">GN958_ATG10114</name>
</gene>
<sequence length="452" mass="50263">MATRSVGLDGAESQYCDLSGRGLTTGQADRTLRVFATADTIDLSNNEIDKIPASIPTEVVTLDISFNIIASIQEIERLKFVQELHLAFNRLDDVRPLEFCPRLVRVNLSGNRLMNTKGLETLELLENLDVSDNLIEFPEALRALSLNQNLTHLTIRGNPLSQKPGYHVPMLDMIPSLIILDDKKMRSKATYKTKDVSTIKSVSYSRIYDDKKQFMIHKQTRPRPAPTIQPLLPGDPAPKYDGTMFLPPPIEPTHERARAGLQKYQQGSLPISPPVPFSPKALNSPTKNRAAPYLSMYDRLAQSNGFTSTRPISPTVKPILDPKPSKPDIAALLRLREEQSAAVRLQKAVAKSSNESNRAITPSTPRNSNQQQRQQQRTPSTVRGSARRSSIKANNPEPAATERTLDEKQKNVLSVIQNLIEHKKQTLATLGTQKVGRGTTTRYKNGSGQIVR</sequence>
<feature type="compositionally biased region" description="Low complexity" evidence="3">
    <location>
        <begin position="363"/>
        <end position="381"/>
    </location>
</feature>
<evidence type="ECO:0000313" key="4">
    <source>
        <dbReference type="EMBL" id="KAF4140751.1"/>
    </source>
</evidence>